<dbReference type="dictyBase" id="DDB_G0293598"/>
<dbReference type="Proteomes" id="UP000002195">
    <property type="component" value="Unassembled WGS sequence"/>
</dbReference>
<dbReference type="PhylomeDB" id="Q54BJ3"/>
<dbReference type="EMBL" id="AAFI02000218">
    <property type="protein sequence ID" value="EAL60611.1"/>
    <property type="molecule type" value="Genomic_DNA"/>
</dbReference>
<dbReference type="InParanoid" id="Q54BJ3"/>
<dbReference type="KEGG" id="ddi:DDB_G0293598"/>
<dbReference type="GeneID" id="8629322"/>
<dbReference type="HOGENOM" id="CLU_411315_0_0_1"/>
<dbReference type="VEuPathDB" id="AmoebaDB:DDB_G0293598"/>
<dbReference type="PANTHER" id="PTHR32142">
    <property type="entry name" value="B BOX-TYPE DOMAIN-CONTAINING PROTEIN-RELATED"/>
    <property type="match status" value="1"/>
</dbReference>
<dbReference type="RefSeq" id="XP_629036.1">
    <property type="nucleotide sequence ID" value="XM_629034.1"/>
</dbReference>
<proteinExistence type="predicted"/>
<dbReference type="AlphaFoldDB" id="Q54BJ3"/>
<protein>
    <submittedName>
        <fullName evidence="1">Uncharacterized protein</fullName>
    </submittedName>
</protein>
<name>Q54BJ3_DICDI</name>
<keyword evidence="2" id="KW-1185">Reference proteome</keyword>
<reference evidence="1 2" key="1">
    <citation type="journal article" date="2005" name="Nature">
        <title>The genome of the social amoeba Dictyostelium discoideum.</title>
        <authorList>
            <consortium name="The Dictyostelium discoideum Sequencing Consortium"/>
            <person name="Eichinger L."/>
            <person name="Pachebat J.A."/>
            <person name="Glockner G."/>
            <person name="Rajandream M.A."/>
            <person name="Sucgang R."/>
            <person name="Berriman M."/>
            <person name="Song J."/>
            <person name="Olsen R."/>
            <person name="Szafranski K."/>
            <person name="Xu Q."/>
            <person name="Tunggal B."/>
            <person name="Kummerfeld S."/>
            <person name="Madera M."/>
            <person name="Konfortov B.A."/>
            <person name="Rivero F."/>
            <person name="Bankier A.T."/>
            <person name="Lehmann R."/>
            <person name="Hamlin N."/>
            <person name="Davies R."/>
            <person name="Gaudet P."/>
            <person name="Fey P."/>
            <person name="Pilcher K."/>
            <person name="Chen G."/>
            <person name="Saunders D."/>
            <person name="Sodergren E."/>
            <person name="Davis P."/>
            <person name="Kerhornou A."/>
            <person name="Nie X."/>
            <person name="Hall N."/>
            <person name="Anjard C."/>
            <person name="Hemphill L."/>
            <person name="Bason N."/>
            <person name="Farbrother P."/>
            <person name="Desany B."/>
            <person name="Just E."/>
            <person name="Morio T."/>
            <person name="Rost R."/>
            <person name="Churcher C."/>
            <person name="Cooper J."/>
            <person name="Haydock S."/>
            <person name="van Driessche N."/>
            <person name="Cronin A."/>
            <person name="Goodhead I."/>
            <person name="Muzny D."/>
            <person name="Mourier T."/>
            <person name="Pain A."/>
            <person name="Lu M."/>
            <person name="Harper D."/>
            <person name="Lindsay R."/>
            <person name="Hauser H."/>
            <person name="James K."/>
            <person name="Quiles M."/>
            <person name="Madan Babu M."/>
            <person name="Saito T."/>
            <person name="Buchrieser C."/>
            <person name="Wardroper A."/>
            <person name="Felder M."/>
            <person name="Thangavelu M."/>
            <person name="Johnson D."/>
            <person name="Knights A."/>
            <person name="Loulseged H."/>
            <person name="Mungall K."/>
            <person name="Oliver K."/>
            <person name="Price C."/>
            <person name="Quail M.A."/>
            <person name="Urushihara H."/>
            <person name="Hernandez J."/>
            <person name="Rabbinowitsch E."/>
            <person name="Steffen D."/>
            <person name="Sanders M."/>
            <person name="Ma J."/>
            <person name="Kohara Y."/>
            <person name="Sharp S."/>
            <person name="Simmonds M."/>
            <person name="Spiegler S."/>
            <person name="Tivey A."/>
            <person name="Sugano S."/>
            <person name="White B."/>
            <person name="Walker D."/>
            <person name="Woodward J."/>
            <person name="Winckler T."/>
            <person name="Tanaka Y."/>
            <person name="Shaulsky G."/>
            <person name="Schleicher M."/>
            <person name="Weinstock G."/>
            <person name="Rosenthal A."/>
            <person name="Cox E.C."/>
            <person name="Chisholm R.L."/>
            <person name="Gibbs R."/>
            <person name="Loomis W.F."/>
            <person name="Platzer M."/>
            <person name="Kay R.R."/>
            <person name="Williams J."/>
            <person name="Dear P.H."/>
            <person name="Noegel A.A."/>
            <person name="Barrell B."/>
            <person name="Kuspa A."/>
        </authorList>
    </citation>
    <scope>NUCLEOTIDE SEQUENCE [LARGE SCALE GENOMIC DNA]</scope>
    <source>
        <strain evidence="1 2">AX4</strain>
    </source>
</reference>
<accession>Q54BJ3</accession>
<gene>
    <name evidence="1" type="ORF">DDB_G0293598</name>
</gene>
<evidence type="ECO:0000313" key="1">
    <source>
        <dbReference type="EMBL" id="EAL60611.1"/>
    </source>
</evidence>
<dbReference type="PANTHER" id="PTHR32142:SF55">
    <property type="entry name" value="ANKYRIN REPEAT-CONTAINING PROTEIN-RELATED"/>
    <property type="match status" value="1"/>
</dbReference>
<evidence type="ECO:0000313" key="2">
    <source>
        <dbReference type="Proteomes" id="UP000002195"/>
    </source>
</evidence>
<dbReference type="PaxDb" id="44689-DDB0192034"/>
<comment type="caution">
    <text evidence="1">The sequence shown here is derived from an EMBL/GenBank/DDBJ whole genome shotgun (WGS) entry which is preliminary data.</text>
</comment>
<sequence length="668" mass="79045">MNNIKYEKVKIVYNELISNYKNYKAREIIKFKDITSMDWMIKNQLYLLKCKLMANEYIDINLKSLETFIINLIKTSMNSGELSIIEKQVIILLFKIKKVQCNGFIDDILLFLISKFAINTQIDFKNNGIKEMFKIFLNDLSYPIPIYQSTLEFVIRTQNNNNSLIILLDLILNSNSSSTLSNQSKEILINYIKFKRYEINNNNFNYYISGDNDNDNNNNNNNKINKFIEIDYKDLILKILENHKLSLDEIKSKIVPNYYFDSLLELSISRYDINEIINLIQNFINEINIDNHKQTSITVNNLYQLLLNIDGIKLEIIQNVRKLLSDHAIIINHSLCHTFWYLAIKSPFLIRYLLKRETQGFARKRKFEESDQRNDYDRGSNQLFDGEVLIGRYINNSGHLKSGIILDYRKLTFDFIFNSDDGDDDDNFDSLLLELMKQCTHDTFGVDRKSSVWSMSQDLFYLVSDLNCNHLFNVEIQYYLDNYYTGNEWKLWTTLVSNGFRCDLLLKQFNLKRFQSTFKKDNILSVGEIISWFHLIFSSGNVDAIKAIFQNYYHFQGKYSFHFDLIQLETVKYLFTHYYNFFVPSFEEISKSSINFFTESFIRGDILMCDLFLKFYPFQFKITNDLISSAINKNKTNIIKYYCENGIIKSNNQLDHLNNQLKINNLNF</sequence>
<organism evidence="1 2">
    <name type="scientific">Dictyostelium discoideum</name>
    <name type="common">Social amoeba</name>
    <dbReference type="NCBI Taxonomy" id="44689"/>
    <lineage>
        <taxon>Eukaryota</taxon>
        <taxon>Amoebozoa</taxon>
        <taxon>Evosea</taxon>
        <taxon>Eumycetozoa</taxon>
        <taxon>Dictyostelia</taxon>
        <taxon>Dictyosteliales</taxon>
        <taxon>Dictyosteliaceae</taxon>
        <taxon>Dictyostelium</taxon>
    </lineage>
</organism>